<evidence type="ECO:0000256" key="1">
    <source>
        <dbReference type="SAM" id="SignalP"/>
    </source>
</evidence>
<dbReference type="Proteomes" id="UP000696280">
    <property type="component" value="Unassembled WGS sequence"/>
</dbReference>
<protein>
    <submittedName>
        <fullName evidence="2">Uncharacterized protein</fullName>
    </submittedName>
</protein>
<reference evidence="2" key="1">
    <citation type="submission" date="2021-07" db="EMBL/GenBank/DDBJ databases">
        <authorList>
            <person name="Durling M."/>
        </authorList>
    </citation>
    <scope>NUCLEOTIDE SEQUENCE</scope>
</reference>
<accession>A0A9N9KWF0</accession>
<gene>
    <name evidence="2" type="ORF">HYFRA_00007121</name>
</gene>
<name>A0A9N9KWF0_9HELO</name>
<keyword evidence="1" id="KW-0732">Signal</keyword>
<dbReference type="EMBL" id="CAJVRL010000060">
    <property type="protein sequence ID" value="CAG8955106.1"/>
    <property type="molecule type" value="Genomic_DNA"/>
</dbReference>
<dbReference type="AlphaFoldDB" id="A0A9N9KWF0"/>
<comment type="caution">
    <text evidence="2">The sequence shown here is derived from an EMBL/GenBank/DDBJ whole genome shotgun (WGS) entry which is preliminary data.</text>
</comment>
<sequence length="100" mass="11167">MRFSTISLIALSALSTSVTAKWFGYCLDNNDKGFLTIYRDDKGAKACQNIVNSSYGKQCKDCYWREGRQCYSPSGSIDAGVWDKECRYQTPYADGSSTSD</sequence>
<feature type="signal peptide" evidence="1">
    <location>
        <begin position="1"/>
        <end position="20"/>
    </location>
</feature>
<keyword evidence="3" id="KW-1185">Reference proteome</keyword>
<organism evidence="2 3">
    <name type="scientific">Hymenoscyphus fraxineus</name>
    <dbReference type="NCBI Taxonomy" id="746836"/>
    <lineage>
        <taxon>Eukaryota</taxon>
        <taxon>Fungi</taxon>
        <taxon>Dikarya</taxon>
        <taxon>Ascomycota</taxon>
        <taxon>Pezizomycotina</taxon>
        <taxon>Leotiomycetes</taxon>
        <taxon>Helotiales</taxon>
        <taxon>Helotiaceae</taxon>
        <taxon>Hymenoscyphus</taxon>
    </lineage>
</organism>
<evidence type="ECO:0000313" key="2">
    <source>
        <dbReference type="EMBL" id="CAG8955106.1"/>
    </source>
</evidence>
<feature type="chain" id="PRO_5040415901" evidence="1">
    <location>
        <begin position="21"/>
        <end position="100"/>
    </location>
</feature>
<evidence type="ECO:0000313" key="3">
    <source>
        <dbReference type="Proteomes" id="UP000696280"/>
    </source>
</evidence>
<proteinExistence type="predicted"/>